<proteinExistence type="predicted"/>
<evidence type="ECO:0000256" key="2">
    <source>
        <dbReference type="SAM" id="Phobius"/>
    </source>
</evidence>
<reference evidence="3 4" key="1">
    <citation type="journal article" date="2018" name="Sci. Rep.">
        <title>Comparative analysis of the Pocillopora damicornis genome highlights role of immune system in coral evolution.</title>
        <authorList>
            <person name="Cunning R."/>
            <person name="Bay R.A."/>
            <person name="Gillette P."/>
            <person name="Baker A.C."/>
            <person name="Traylor-Knowles N."/>
        </authorList>
    </citation>
    <scope>NUCLEOTIDE SEQUENCE [LARGE SCALE GENOMIC DNA]</scope>
    <source>
        <strain evidence="3">RSMAS</strain>
        <tissue evidence="3">Whole animal</tissue>
    </source>
</reference>
<feature type="transmembrane region" description="Helical" evidence="2">
    <location>
        <begin position="189"/>
        <end position="211"/>
    </location>
</feature>
<keyword evidence="2" id="KW-0812">Transmembrane</keyword>
<feature type="transmembrane region" description="Helical" evidence="2">
    <location>
        <begin position="154"/>
        <end position="177"/>
    </location>
</feature>
<organism evidence="3 4">
    <name type="scientific">Pocillopora damicornis</name>
    <name type="common">Cauliflower coral</name>
    <name type="synonym">Millepora damicornis</name>
    <dbReference type="NCBI Taxonomy" id="46731"/>
    <lineage>
        <taxon>Eukaryota</taxon>
        <taxon>Metazoa</taxon>
        <taxon>Cnidaria</taxon>
        <taxon>Anthozoa</taxon>
        <taxon>Hexacorallia</taxon>
        <taxon>Scleractinia</taxon>
        <taxon>Astrocoeniina</taxon>
        <taxon>Pocilloporidae</taxon>
        <taxon>Pocillopora</taxon>
    </lineage>
</organism>
<feature type="region of interest" description="Disordered" evidence="1">
    <location>
        <begin position="74"/>
        <end position="97"/>
    </location>
</feature>
<dbReference type="OrthoDB" id="5967862at2759"/>
<accession>A0A3M6UT66</accession>
<feature type="compositionally biased region" description="Basic and acidic residues" evidence="1">
    <location>
        <begin position="82"/>
        <end position="94"/>
    </location>
</feature>
<evidence type="ECO:0000313" key="4">
    <source>
        <dbReference type="Proteomes" id="UP000275408"/>
    </source>
</evidence>
<evidence type="ECO:0000313" key="3">
    <source>
        <dbReference type="EMBL" id="RMX56893.1"/>
    </source>
</evidence>
<keyword evidence="4" id="KW-1185">Reference proteome</keyword>
<evidence type="ECO:0000256" key="1">
    <source>
        <dbReference type="SAM" id="MobiDB-lite"/>
    </source>
</evidence>
<keyword evidence="2" id="KW-1133">Transmembrane helix</keyword>
<dbReference type="EMBL" id="RCHS01000779">
    <property type="protein sequence ID" value="RMX56893.1"/>
    <property type="molecule type" value="Genomic_DNA"/>
</dbReference>
<feature type="transmembrane region" description="Helical" evidence="2">
    <location>
        <begin position="231"/>
        <end position="249"/>
    </location>
</feature>
<feature type="transmembrane region" description="Helical" evidence="2">
    <location>
        <begin position="297"/>
        <end position="321"/>
    </location>
</feature>
<protein>
    <submittedName>
        <fullName evidence="3">Uncharacterized protein</fullName>
    </submittedName>
</protein>
<comment type="caution">
    <text evidence="3">The sequence shown here is derived from an EMBL/GenBank/DDBJ whole genome shotgun (WGS) entry which is preliminary data.</text>
</comment>
<dbReference type="AlphaFoldDB" id="A0A3M6UT66"/>
<keyword evidence="2" id="KW-0472">Membrane</keyword>
<sequence length="348" mass="39385">MLLGRRKDHGIIYCATFLDARPLNTGFLNMATRITTPLLKDCERIYSTEETGGPQETSTDSRFLSLADQLGVQPDALSRSSSAEREKENDYERDRRRHKDPVVNISFEQLEELLTALDSTSDMLRQVGLNSVELESLTRQRRSHRIPTCVTRHLLLGTIFWQILNIVAVTITEAFANQPKGDQQKEDKTIYVVSVSVIVVFQAANLLLVILTTIKLTKQIMHQTVTKSFLAQSYLSTTLLYAGLYTLVYKIESNSFQHLTGAKDPLSTPLIFFKMAVFSISTGTLCGTSSIVPDMWLAQLIASTQMLMSYVYFASVLYMAVHPPKNDLKWRVITRSNHHRSLHHVRTV</sequence>
<name>A0A3M6UT66_POCDA</name>
<feature type="transmembrane region" description="Helical" evidence="2">
    <location>
        <begin position="270"/>
        <end position="291"/>
    </location>
</feature>
<dbReference type="Proteomes" id="UP000275408">
    <property type="component" value="Unassembled WGS sequence"/>
</dbReference>
<gene>
    <name evidence="3" type="ORF">pdam_00022709</name>
</gene>